<dbReference type="AlphaFoldDB" id="A0A1H3NB58"/>
<dbReference type="InterPro" id="IPR005493">
    <property type="entry name" value="RraA/RraA-like"/>
</dbReference>
<comment type="cofactor">
    <cofactor evidence="2">
        <name>a divalent metal cation</name>
        <dbReference type="ChEBI" id="CHEBI:60240"/>
    </cofactor>
</comment>
<dbReference type="STRING" id="418495.SAMN05216215_103730"/>
<name>A0A1H3NB58_9PSEU</name>
<evidence type="ECO:0000256" key="5">
    <source>
        <dbReference type="ARBA" id="ARBA00012213"/>
    </source>
</evidence>
<dbReference type="CDD" id="cd16841">
    <property type="entry name" value="RraA_family"/>
    <property type="match status" value="1"/>
</dbReference>
<evidence type="ECO:0000256" key="4">
    <source>
        <dbReference type="ARBA" id="ARBA00011233"/>
    </source>
</evidence>
<comment type="function">
    <text evidence="8">Catalyzes the aldol cleavage of 4-hydroxy-4-methyl-2-oxoglutarate (HMG) into 2 molecules of pyruvate. Also contains a secondary oxaloacetate (OAA) decarboxylase activity due to the common pyruvate enolate transition state formed following C-C bond cleavage in the retro-aldol and decarboxylation reactions.</text>
</comment>
<keyword evidence="13" id="KW-0460">Magnesium</keyword>
<feature type="binding site" evidence="13">
    <location>
        <position position="123"/>
    </location>
    <ligand>
        <name>substrate</name>
    </ligand>
</feature>
<dbReference type="Gene3D" id="3.50.30.40">
    <property type="entry name" value="Ribonuclease E inhibitor RraA/RraA-like"/>
    <property type="match status" value="1"/>
</dbReference>
<comment type="cofactor">
    <cofactor evidence="13">
        <name>Mg(2+)</name>
        <dbReference type="ChEBI" id="CHEBI:18420"/>
    </cofactor>
</comment>
<evidence type="ECO:0000256" key="8">
    <source>
        <dbReference type="ARBA" id="ARBA00025046"/>
    </source>
</evidence>
<gene>
    <name evidence="14" type="ORF">SAMN05216215_103730</name>
</gene>
<dbReference type="Proteomes" id="UP000199529">
    <property type="component" value="Unassembled WGS sequence"/>
</dbReference>
<proteinExistence type="inferred from homology"/>
<evidence type="ECO:0000313" key="14">
    <source>
        <dbReference type="EMBL" id="SDY85705.1"/>
    </source>
</evidence>
<evidence type="ECO:0000256" key="12">
    <source>
        <dbReference type="ARBA" id="ARBA00047973"/>
    </source>
</evidence>
<dbReference type="EMBL" id="FNOK01000037">
    <property type="protein sequence ID" value="SDY85705.1"/>
    <property type="molecule type" value="Genomic_DNA"/>
</dbReference>
<comment type="catalytic activity">
    <reaction evidence="1">
        <text>4-hydroxy-4-methyl-2-oxoglutarate = 2 pyruvate</text>
        <dbReference type="Rhea" id="RHEA:22748"/>
        <dbReference type="ChEBI" id="CHEBI:15361"/>
        <dbReference type="ChEBI" id="CHEBI:58276"/>
        <dbReference type="EC" id="4.1.3.17"/>
    </reaction>
</comment>
<evidence type="ECO:0000256" key="13">
    <source>
        <dbReference type="PIRSR" id="PIRSR605493-1"/>
    </source>
</evidence>
<dbReference type="InterPro" id="IPR036704">
    <property type="entry name" value="RraA/RraA-like_sf"/>
</dbReference>
<protein>
    <recommendedName>
        <fullName evidence="7">Putative 4-hydroxy-4-methyl-2-oxoglutarate aldolase</fullName>
        <ecNumber evidence="6">4.1.1.112</ecNumber>
        <ecNumber evidence="5">4.1.3.17</ecNumber>
    </recommendedName>
    <alternativeName>
        <fullName evidence="11">Oxaloacetate decarboxylase</fullName>
    </alternativeName>
    <alternativeName>
        <fullName evidence="9">Regulator of ribonuclease activity homolog</fullName>
    </alternativeName>
    <alternativeName>
        <fullName evidence="10">RraA-like protein</fullName>
    </alternativeName>
</protein>
<keyword evidence="15" id="KW-1185">Reference proteome</keyword>
<dbReference type="Pfam" id="PF03737">
    <property type="entry name" value="RraA-like"/>
    <property type="match status" value="1"/>
</dbReference>
<evidence type="ECO:0000256" key="10">
    <source>
        <dbReference type="ARBA" id="ARBA00030169"/>
    </source>
</evidence>
<comment type="catalytic activity">
    <reaction evidence="12">
        <text>oxaloacetate + H(+) = pyruvate + CO2</text>
        <dbReference type="Rhea" id="RHEA:15641"/>
        <dbReference type="ChEBI" id="CHEBI:15361"/>
        <dbReference type="ChEBI" id="CHEBI:15378"/>
        <dbReference type="ChEBI" id="CHEBI:16452"/>
        <dbReference type="ChEBI" id="CHEBI:16526"/>
        <dbReference type="EC" id="4.1.1.112"/>
    </reaction>
</comment>
<feature type="binding site" evidence="13">
    <location>
        <position position="124"/>
    </location>
    <ligand>
        <name>Mg(2+)</name>
        <dbReference type="ChEBI" id="CHEBI:18420"/>
    </ligand>
</feature>
<evidence type="ECO:0000256" key="7">
    <source>
        <dbReference type="ARBA" id="ARBA00016549"/>
    </source>
</evidence>
<evidence type="ECO:0000256" key="1">
    <source>
        <dbReference type="ARBA" id="ARBA00001342"/>
    </source>
</evidence>
<evidence type="ECO:0000313" key="15">
    <source>
        <dbReference type="Proteomes" id="UP000199529"/>
    </source>
</evidence>
<dbReference type="GO" id="GO:0046872">
    <property type="term" value="F:metal ion binding"/>
    <property type="evidence" value="ECO:0007669"/>
    <property type="project" value="UniProtKB-KW"/>
</dbReference>
<evidence type="ECO:0000256" key="11">
    <source>
        <dbReference type="ARBA" id="ARBA00032305"/>
    </source>
</evidence>
<comment type="similarity">
    <text evidence="3">Belongs to the class II aldolase/RraA-like family.</text>
</comment>
<dbReference type="PANTHER" id="PTHR33254:SF4">
    <property type="entry name" value="4-HYDROXY-4-METHYL-2-OXOGLUTARATE ALDOLASE 3-RELATED"/>
    <property type="match status" value="1"/>
</dbReference>
<dbReference type="GO" id="GO:0047443">
    <property type="term" value="F:4-hydroxy-4-methyl-2-oxoglutarate aldolase activity"/>
    <property type="evidence" value="ECO:0007669"/>
    <property type="project" value="UniProtKB-EC"/>
</dbReference>
<organism evidence="14 15">
    <name type="scientific">Saccharopolyspora shandongensis</name>
    <dbReference type="NCBI Taxonomy" id="418495"/>
    <lineage>
        <taxon>Bacteria</taxon>
        <taxon>Bacillati</taxon>
        <taxon>Actinomycetota</taxon>
        <taxon>Actinomycetes</taxon>
        <taxon>Pseudonocardiales</taxon>
        <taxon>Pseudonocardiaceae</taxon>
        <taxon>Saccharopolyspora</taxon>
    </lineage>
</organism>
<dbReference type="RefSeq" id="WP_245761492.1">
    <property type="nucleotide sequence ID" value="NZ_FNOK01000037.1"/>
</dbReference>
<accession>A0A1H3NB58</accession>
<comment type="subunit">
    <text evidence="4">Homotrimer.</text>
</comment>
<evidence type="ECO:0000256" key="6">
    <source>
        <dbReference type="ARBA" id="ARBA00012947"/>
    </source>
</evidence>
<reference evidence="15" key="1">
    <citation type="submission" date="2016-10" db="EMBL/GenBank/DDBJ databases">
        <authorList>
            <person name="Varghese N."/>
            <person name="Submissions S."/>
        </authorList>
    </citation>
    <scope>NUCLEOTIDE SEQUENCE [LARGE SCALE GENOMIC DNA]</scope>
    <source>
        <strain evidence="15">CGMCC 4.3530</strain>
    </source>
</reference>
<sequence>MTGQDTDLATMVTGLDCAAIVDAMGRAHHHRAHVLSLVSPTPQRSMFGPAVTIAYLPYRDDFTDTKTAGFAGWFYRAVGNTPEGAVLVLSSGGYPDVSHGGGTKMSRLHNHELAGLLCDGRLRDFDELARYRFATWCRGEATRAGGDTVMPCAANIPVEVGGVCVTPGDYIYADRAGAVVIPAHSVRDVLTEAQHIQAEDEDFLAQIRNEDPSALRAGRRFGRQEL</sequence>
<evidence type="ECO:0000256" key="9">
    <source>
        <dbReference type="ARBA" id="ARBA00029596"/>
    </source>
</evidence>
<evidence type="ECO:0000256" key="2">
    <source>
        <dbReference type="ARBA" id="ARBA00001968"/>
    </source>
</evidence>
<keyword evidence="13" id="KW-0479">Metal-binding</keyword>
<dbReference type="PANTHER" id="PTHR33254">
    <property type="entry name" value="4-HYDROXY-4-METHYL-2-OXOGLUTARATE ALDOLASE 3-RELATED"/>
    <property type="match status" value="1"/>
</dbReference>
<dbReference type="EC" id="4.1.3.17" evidence="5"/>
<evidence type="ECO:0000256" key="3">
    <source>
        <dbReference type="ARBA" id="ARBA00008621"/>
    </source>
</evidence>
<dbReference type="EC" id="4.1.1.112" evidence="6"/>
<dbReference type="SUPFAM" id="SSF89562">
    <property type="entry name" value="RraA-like"/>
    <property type="match status" value="1"/>
</dbReference>
<dbReference type="GO" id="GO:0008948">
    <property type="term" value="F:oxaloacetate decarboxylase activity"/>
    <property type="evidence" value="ECO:0007669"/>
    <property type="project" value="UniProtKB-EC"/>
</dbReference>